<dbReference type="EMBL" id="LBOI01000002">
    <property type="protein sequence ID" value="KKP32088.1"/>
    <property type="molecule type" value="Genomic_DNA"/>
</dbReference>
<accession>A0A0F9YLK3</accession>
<feature type="transmembrane region" description="Helical" evidence="1">
    <location>
        <begin position="6"/>
        <end position="26"/>
    </location>
</feature>
<evidence type="ECO:0000313" key="3">
    <source>
        <dbReference type="Proteomes" id="UP000034803"/>
    </source>
</evidence>
<comment type="caution">
    <text evidence="2">The sequence shown here is derived from an EMBL/GenBank/DDBJ whole genome shotgun (WGS) entry which is preliminary data.</text>
</comment>
<dbReference type="Proteomes" id="UP000034803">
    <property type="component" value="Unassembled WGS sequence"/>
</dbReference>
<gene>
    <name evidence="2" type="ORF">UR21_C0002G0007</name>
</gene>
<keyword evidence="1" id="KW-0812">Transmembrane</keyword>
<dbReference type="AlphaFoldDB" id="A0A0F9YLK3"/>
<sequence>MKKLFHNLSFLILFIVVIISLIYLYFSQNIIKFIWSDDPNGARVVSTSCRGLKILDTVFFKNCINFPI</sequence>
<protein>
    <submittedName>
        <fullName evidence="2">Uncharacterized protein</fullName>
    </submittedName>
</protein>
<proteinExistence type="predicted"/>
<keyword evidence="1" id="KW-1133">Transmembrane helix</keyword>
<evidence type="ECO:0000256" key="1">
    <source>
        <dbReference type="SAM" id="Phobius"/>
    </source>
</evidence>
<name>A0A0F9YLK3_9BACT</name>
<organism evidence="2 3">
    <name type="scientific">Candidatus Woesebacteria bacterium GW2011_GWC2_31_9</name>
    <dbReference type="NCBI Taxonomy" id="1618586"/>
    <lineage>
        <taxon>Bacteria</taxon>
        <taxon>Candidatus Woeseibacteriota</taxon>
    </lineage>
</organism>
<evidence type="ECO:0000313" key="2">
    <source>
        <dbReference type="EMBL" id="KKP32088.1"/>
    </source>
</evidence>
<keyword evidence="1" id="KW-0472">Membrane</keyword>
<reference evidence="2 3" key="1">
    <citation type="journal article" date="2015" name="Nature">
        <title>rRNA introns, odd ribosomes, and small enigmatic genomes across a large radiation of phyla.</title>
        <authorList>
            <person name="Brown C.T."/>
            <person name="Hug L.A."/>
            <person name="Thomas B.C."/>
            <person name="Sharon I."/>
            <person name="Castelle C.J."/>
            <person name="Singh A."/>
            <person name="Wilkins M.J."/>
            <person name="Williams K.H."/>
            <person name="Banfield J.F."/>
        </authorList>
    </citation>
    <scope>NUCLEOTIDE SEQUENCE [LARGE SCALE GENOMIC DNA]</scope>
</reference>